<dbReference type="EMBL" id="CP001791">
    <property type="protein sequence ID" value="ADI00246.1"/>
    <property type="molecule type" value="Genomic_DNA"/>
</dbReference>
<protein>
    <submittedName>
        <fullName evidence="1">Uncharacterized protein</fullName>
    </submittedName>
</protein>
<evidence type="ECO:0000313" key="1">
    <source>
        <dbReference type="EMBL" id="ADI00246.1"/>
    </source>
</evidence>
<organism evidence="1 2">
    <name type="scientific">Bacillus selenitireducens (strain ATCC 700615 / DSM 15326 / MLS10)</name>
    <dbReference type="NCBI Taxonomy" id="439292"/>
    <lineage>
        <taxon>Bacteria</taxon>
        <taxon>Bacillati</taxon>
        <taxon>Bacillota</taxon>
        <taxon>Bacilli</taxon>
        <taxon>Bacillales</taxon>
        <taxon>Bacillaceae</taxon>
        <taxon>Salisediminibacterium</taxon>
    </lineage>
</organism>
<dbReference type="HOGENOM" id="CLU_873347_0_0_9"/>
<dbReference type="STRING" id="439292.Bsel_2749"/>
<gene>
    <name evidence="1" type="ordered locus">Bsel_2749</name>
</gene>
<dbReference type="KEGG" id="bse:Bsel_2749"/>
<evidence type="ECO:0000313" key="2">
    <source>
        <dbReference type="Proteomes" id="UP000000271"/>
    </source>
</evidence>
<name>D6XYH7_BACIE</name>
<dbReference type="Proteomes" id="UP000000271">
    <property type="component" value="Chromosome"/>
</dbReference>
<dbReference type="eggNOG" id="ENOG5033MVY">
    <property type="taxonomic scope" value="Bacteria"/>
</dbReference>
<dbReference type="RefSeq" id="WP_013173660.1">
    <property type="nucleotide sequence ID" value="NC_014219.1"/>
</dbReference>
<dbReference type="AlphaFoldDB" id="D6XYH7"/>
<proteinExistence type="predicted"/>
<sequence length="318" mass="36171">MAFFLNEARIREIREIIQQERPGSSSPERARAFASRIHEEIDVRLDLLGESEKNKLKKQLIRHAVKKQSFVISHDEFRALSKELVDPAEVETLLSPPGTVQEEENPGHASQGFSKSLYLMAGGAASLIMVALLAAGYDGEDPNATAGEGHLQVPATQSLSVEEAEPIERVDNELPADMQYQDVPTEELRLWLDERQSKLASEERLSTIIQTAGDFNIHPYVIVAIAGQEQSFVPRDHPYADEIINNPYNVFHSWRDYNTDLQDATEIVSRTITTLSADRPEGMDVFEWMNRKYAEHDEWWIGVRQIYDQLHNEMDERG</sequence>
<keyword evidence="2" id="KW-1185">Reference proteome</keyword>
<accession>D6XYH7</accession>
<dbReference type="OrthoDB" id="9805070at2"/>
<reference evidence="1" key="1">
    <citation type="submission" date="2009-10" db="EMBL/GenBank/DDBJ databases">
        <title>Complete sequence of Bacillus selenitireducens MLS10.</title>
        <authorList>
            <consortium name="US DOE Joint Genome Institute"/>
            <person name="Lucas S."/>
            <person name="Copeland A."/>
            <person name="Lapidus A."/>
            <person name="Glavina del Rio T."/>
            <person name="Dalin E."/>
            <person name="Tice H."/>
            <person name="Bruce D."/>
            <person name="Goodwin L."/>
            <person name="Pitluck S."/>
            <person name="Sims D."/>
            <person name="Brettin T."/>
            <person name="Detter J.C."/>
            <person name="Han C."/>
            <person name="Larimer F."/>
            <person name="Land M."/>
            <person name="Hauser L."/>
            <person name="Kyrpides N."/>
            <person name="Ovchinnikova G."/>
            <person name="Stolz J."/>
        </authorList>
    </citation>
    <scope>NUCLEOTIDE SEQUENCE [LARGE SCALE GENOMIC DNA]</scope>
    <source>
        <strain evidence="1">MLS10</strain>
    </source>
</reference>